<evidence type="ECO:0000256" key="1">
    <source>
        <dbReference type="SAM" id="Phobius"/>
    </source>
</evidence>
<evidence type="ECO:0000259" key="2">
    <source>
        <dbReference type="Pfam" id="PF04892"/>
    </source>
</evidence>
<dbReference type="PANTHER" id="PTHR28008:SF1">
    <property type="entry name" value="DOMAIN PROTEIN, PUTATIVE (AFU_ORTHOLOGUE AFUA_3G10980)-RELATED"/>
    <property type="match status" value="1"/>
</dbReference>
<keyword evidence="1" id="KW-0812">Transmembrane</keyword>
<feature type="transmembrane region" description="Helical" evidence="1">
    <location>
        <begin position="95"/>
        <end position="115"/>
    </location>
</feature>
<feature type="transmembrane region" description="Helical" evidence="1">
    <location>
        <begin position="161"/>
        <end position="180"/>
    </location>
</feature>
<feature type="transmembrane region" description="Helical" evidence="1">
    <location>
        <begin position="264"/>
        <end position="280"/>
    </location>
</feature>
<reference evidence="3" key="1">
    <citation type="journal article" date="2020" name="mSystems">
        <title>Genome- and Community-Level Interaction Insights into Carbon Utilization and Element Cycling Functions of Hydrothermarchaeota in Hydrothermal Sediment.</title>
        <authorList>
            <person name="Zhou Z."/>
            <person name="Liu Y."/>
            <person name="Xu W."/>
            <person name="Pan J."/>
            <person name="Luo Z.H."/>
            <person name="Li M."/>
        </authorList>
    </citation>
    <scope>NUCLEOTIDE SEQUENCE [LARGE SCALE GENOMIC DNA]</scope>
    <source>
        <strain evidence="3">HyVt-456</strain>
    </source>
</reference>
<name>A0A7V1PTV0_CALAY</name>
<evidence type="ECO:0000313" key="3">
    <source>
        <dbReference type="EMBL" id="HED09196.1"/>
    </source>
</evidence>
<feature type="transmembrane region" description="Helical" evidence="1">
    <location>
        <begin position="65"/>
        <end position="83"/>
    </location>
</feature>
<feature type="transmembrane region" description="Helical" evidence="1">
    <location>
        <begin position="211"/>
        <end position="229"/>
    </location>
</feature>
<proteinExistence type="predicted"/>
<dbReference type="Proteomes" id="UP000886005">
    <property type="component" value="Unassembled WGS sequence"/>
</dbReference>
<accession>A0A7V1PTV0</accession>
<feature type="transmembrane region" description="Helical" evidence="1">
    <location>
        <begin position="387"/>
        <end position="405"/>
    </location>
</feature>
<dbReference type="InterPro" id="IPR006976">
    <property type="entry name" value="VanZ-like"/>
</dbReference>
<feature type="transmembrane region" description="Helical" evidence="1">
    <location>
        <begin position="121"/>
        <end position="140"/>
    </location>
</feature>
<keyword evidence="1" id="KW-0472">Membrane</keyword>
<organism evidence="3">
    <name type="scientific">Caldithrix abyssi</name>
    <dbReference type="NCBI Taxonomy" id="187145"/>
    <lineage>
        <taxon>Bacteria</taxon>
        <taxon>Pseudomonadati</taxon>
        <taxon>Calditrichota</taxon>
        <taxon>Calditrichia</taxon>
        <taxon>Calditrichales</taxon>
        <taxon>Calditrichaceae</taxon>
        <taxon>Caldithrix</taxon>
    </lineage>
</organism>
<dbReference type="PANTHER" id="PTHR28008">
    <property type="entry name" value="DOMAIN PROTEIN, PUTATIVE (AFU_ORTHOLOGUE AFUA_3G10980)-RELATED"/>
    <property type="match status" value="1"/>
</dbReference>
<feature type="transmembrane region" description="Helical" evidence="1">
    <location>
        <begin position="333"/>
        <end position="352"/>
    </location>
</feature>
<feature type="transmembrane region" description="Helical" evidence="1">
    <location>
        <begin position="292"/>
        <end position="313"/>
    </location>
</feature>
<feature type="domain" description="VanZ-like" evidence="2">
    <location>
        <begin position="18"/>
        <end position="140"/>
    </location>
</feature>
<protein>
    <submittedName>
        <fullName evidence="3">VanZ family protein</fullName>
    </submittedName>
</protein>
<dbReference type="EMBL" id="DRLD01000023">
    <property type="protein sequence ID" value="HED09196.1"/>
    <property type="molecule type" value="Genomic_DNA"/>
</dbReference>
<gene>
    <name evidence="3" type="ORF">ENJ10_00770</name>
</gene>
<feature type="transmembrane region" description="Helical" evidence="1">
    <location>
        <begin position="236"/>
        <end position="258"/>
    </location>
</feature>
<keyword evidence="1" id="KW-1133">Transmembrane helix</keyword>
<dbReference type="AlphaFoldDB" id="A0A7V1PTV0"/>
<feature type="domain" description="VanZ-like" evidence="2">
    <location>
        <begin position="346"/>
        <end position="405"/>
    </location>
</feature>
<comment type="caution">
    <text evidence="3">The sequence shown here is derived from an EMBL/GenBank/DDBJ whole genome shotgun (WGS) entry which is preliminary data.</text>
</comment>
<feature type="transmembrane region" description="Helical" evidence="1">
    <location>
        <begin position="12"/>
        <end position="30"/>
    </location>
</feature>
<feature type="transmembrane region" description="Helical" evidence="1">
    <location>
        <begin position="364"/>
        <end position="381"/>
    </location>
</feature>
<sequence length="430" mass="49430">MSDTGGKSRRHYRGLFLVALTAFVAYNTFLPFRFYTTWSKIRRQFGEIETVPFMRNHHWVSYTDILGNILLFIPIGAAAWFYFYGRKEDRGRALLWSLGYGFLFSVFIEFTQIFLRYRVTSIHDVAMNSLGTFLGAWISAHIFLRYGRQGRIYFKQHLKKYPAALAALVLLGYILLYQLLPFDIRFGVHSLRIKSLDPLMWLAGRQRLEDFLILGALAFVLGVLIRYPVKDSRLRYLLNIRMLIISFVVSEAVHLIMFSRGLDVYRVLALAGGLVAGSRFNIRKETALKAGLVFSIAIAAIYPFDFVTGPLPGRDLWPKMLTPFYYYYKTTSIWNLWDMAYSMLTGGMIVFLVRSGSGAGRRALFFSFLIIFLLEILQLFLKHRLADITDVLMAAAGAFILYLLWPDENRQARNPAARNNTEESPPATRA</sequence>
<dbReference type="Pfam" id="PF04892">
    <property type="entry name" value="VanZ"/>
    <property type="match status" value="2"/>
</dbReference>